<evidence type="ECO:0000313" key="3">
    <source>
        <dbReference type="Proteomes" id="UP000198287"/>
    </source>
</evidence>
<accession>A0A226CXZ3</accession>
<organism evidence="2 3">
    <name type="scientific">Folsomia candida</name>
    <name type="common">Springtail</name>
    <dbReference type="NCBI Taxonomy" id="158441"/>
    <lineage>
        <taxon>Eukaryota</taxon>
        <taxon>Metazoa</taxon>
        <taxon>Ecdysozoa</taxon>
        <taxon>Arthropoda</taxon>
        <taxon>Hexapoda</taxon>
        <taxon>Collembola</taxon>
        <taxon>Entomobryomorpha</taxon>
        <taxon>Isotomoidea</taxon>
        <taxon>Isotomidae</taxon>
        <taxon>Proisotominae</taxon>
        <taxon>Folsomia</taxon>
    </lineage>
</organism>
<sequence>MSDQFRITVNELCHINDGKKRKINFDDWQNKKNKMSKDRGEEYVGGRGIVKQAKIPPPQVQACPPRCSKPGCRLPFPRRQQIFQVFWGTGSYNRQTDILAGMIDVINVNQRTTTHAQSRRQHSYTYSLSNDQGLKVPVCVSTFLSTFGITPDRLRMVKEKLASGTVDLADKRGTNTLHERVDPTHADRILAHINSFPRRLAHYSREAGNPFREYLDPTLTVSKMFALFRIQEGEHVNRLEWLYRQVFREQPLKIGIPRSDTCDSCDKLFIQLSGIDVNDPAQNARGREIEMESQAHHLQAETSYEELQLDNSLANEDYVVIAVDLQAAIHIPELTHGQHYYRRKYVVYNLGIYNAGTKMTTMCLWTMQEGSRGACEIANCIKKYCTENFPPLNQGQVRHLIVFSDRCGGQNNNFETLCMYRWLISKQIFSSVNQKFLVSGHSFLPCDRQFAILENARKKTTLIEFSDIENMIRNACHVRPFLIQRMELKDFLNLQPLVLACPWPRTLKVSQVLSIRMVNQAPNVIEVKSDHDSVAWTQHHSVLHNNFANIHLRPLRPHKIPIPPALLADLKNTYEFIPVESRNFWRFLE</sequence>
<comment type="caution">
    <text evidence="2">The sequence shown here is derived from an EMBL/GenBank/DDBJ whole genome shotgun (WGS) entry which is preliminary data.</text>
</comment>
<keyword evidence="3" id="KW-1185">Reference proteome</keyword>
<dbReference type="PANTHER" id="PTHR10773">
    <property type="entry name" value="DNA-DIRECTED RNA POLYMERASES I, II, AND III SUBUNIT RPABC2"/>
    <property type="match status" value="1"/>
</dbReference>
<dbReference type="InterPro" id="IPR057191">
    <property type="entry name" value="DUF7869"/>
</dbReference>
<feature type="domain" description="DUF7869" evidence="1">
    <location>
        <begin position="396"/>
        <end position="482"/>
    </location>
</feature>
<dbReference type="PANTHER" id="PTHR10773:SF19">
    <property type="match status" value="1"/>
</dbReference>
<evidence type="ECO:0000313" key="2">
    <source>
        <dbReference type="EMBL" id="OXA38195.1"/>
    </source>
</evidence>
<dbReference type="AlphaFoldDB" id="A0A226CXZ3"/>
<name>A0A226CXZ3_FOLCA</name>
<gene>
    <name evidence="2" type="ORF">Fcan01_27022</name>
</gene>
<protein>
    <recommendedName>
        <fullName evidence="1">DUF7869 domain-containing protein</fullName>
    </recommendedName>
</protein>
<dbReference type="Proteomes" id="UP000198287">
    <property type="component" value="Unassembled WGS sequence"/>
</dbReference>
<evidence type="ECO:0000259" key="1">
    <source>
        <dbReference type="Pfam" id="PF25273"/>
    </source>
</evidence>
<reference evidence="2 3" key="1">
    <citation type="submission" date="2015-12" db="EMBL/GenBank/DDBJ databases">
        <title>The genome of Folsomia candida.</title>
        <authorList>
            <person name="Faddeeva A."/>
            <person name="Derks M.F."/>
            <person name="Anvar Y."/>
            <person name="Smit S."/>
            <person name="Van Straalen N."/>
            <person name="Roelofs D."/>
        </authorList>
    </citation>
    <scope>NUCLEOTIDE SEQUENCE [LARGE SCALE GENOMIC DNA]</scope>
    <source>
        <strain evidence="2 3">VU population</strain>
        <tissue evidence="2">Whole body</tissue>
    </source>
</reference>
<proteinExistence type="predicted"/>
<dbReference type="EMBL" id="LNIX01000047">
    <property type="protein sequence ID" value="OXA38195.1"/>
    <property type="molecule type" value="Genomic_DNA"/>
</dbReference>
<dbReference type="OrthoDB" id="6611988at2759"/>
<dbReference type="Pfam" id="PF25273">
    <property type="entry name" value="DUF7869"/>
    <property type="match status" value="1"/>
</dbReference>
<dbReference type="OMA" id="IRGHTQN"/>